<comment type="caution">
    <text evidence="2">The sequence shown here is derived from an EMBL/GenBank/DDBJ whole genome shotgun (WGS) entry which is preliminary data.</text>
</comment>
<feature type="compositionally biased region" description="Basic and acidic residues" evidence="1">
    <location>
        <begin position="476"/>
        <end position="495"/>
    </location>
</feature>
<dbReference type="EMBL" id="JAAARO010000011">
    <property type="protein sequence ID" value="KAF5740330.1"/>
    <property type="molecule type" value="Genomic_DNA"/>
</dbReference>
<feature type="compositionally biased region" description="Basic and acidic residues" evidence="1">
    <location>
        <begin position="211"/>
        <end position="221"/>
    </location>
</feature>
<dbReference type="PANTHER" id="PTHR34778:SF6">
    <property type="entry name" value="SHUGOSHIN C-TERMINAL DOMAIN-CONTAINING PROTEIN"/>
    <property type="match status" value="1"/>
</dbReference>
<keyword evidence="3" id="KW-1185">Reference proteome</keyword>
<feature type="compositionally biased region" description="Low complexity" evidence="1">
    <location>
        <begin position="459"/>
        <end position="473"/>
    </location>
</feature>
<accession>A0A7J7D1X6</accession>
<feature type="region of interest" description="Disordered" evidence="1">
    <location>
        <begin position="101"/>
        <end position="124"/>
    </location>
</feature>
<evidence type="ECO:0000313" key="3">
    <source>
        <dbReference type="Proteomes" id="UP000593562"/>
    </source>
</evidence>
<feature type="region of interest" description="Disordered" evidence="1">
    <location>
        <begin position="458"/>
        <end position="549"/>
    </location>
</feature>
<feature type="compositionally biased region" description="Basic residues" evidence="1">
    <location>
        <begin position="222"/>
        <end position="237"/>
    </location>
</feature>
<evidence type="ECO:0000256" key="1">
    <source>
        <dbReference type="SAM" id="MobiDB-lite"/>
    </source>
</evidence>
<dbReference type="OrthoDB" id="657513at2759"/>
<feature type="compositionally biased region" description="Basic and acidic residues" evidence="1">
    <location>
        <begin position="526"/>
        <end position="539"/>
    </location>
</feature>
<dbReference type="FunCoup" id="A0A7J7D1X6">
    <property type="interactions" value="969"/>
</dbReference>
<dbReference type="AlphaFoldDB" id="A0A7J7D1X6"/>
<reference evidence="2 3" key="1">
    <citation type="journal article" date="2020" name="Nat. Commun.">
        <title>Genome of Tripterygium wilfordii and identification of cytochrome P450 involved in triptolide biosynthesis.</title>
        <authorList>
            <person name="Tu L."/>
            <person name="Su P."/>
            <person name="Zhang Z."/>
            <person name="Gao L."/>
            <person name="Wang J."/>
            <person name="Hu T."/>
            <person name="Zhou J."/>
            <person name="Zhang Y."/>
            <person name="Zhao Y."/>
            <person name="Liu Y."/>
            <person name="Song Y."/>
            <person name="Tong Y."/>
            <person name="Lu Y."/>
            <person name="Yang J."/>
            <person name="Xu C."/>
            <person name="Jia M."/>
            <person name="Peters R.J."/>
            <person name="Huang L."/>
            <person name="Gao W."/>
        </authorList>
    </citation>
    <scope>NUCLEOTIDE SEQUENCE [LARGE SCALE GENOMIC DNA]</scope>
    <source>
        <strain evidence="3">cv. XIE 37</strain>
        <tissue evidence="2">Leaf</tissue>
    </source>
</reference>
<sequence length="568" mass="63173">MQESEKMESLKKAYAEIILNTAKEAAARLMLSERKALGFEQELRSAKNEALRLLLRMKQMIDSKQMKIDELEAQLQEAEEVITDLRAELYSVQERLEKVNNEQAPPMNGQFSRKDESSARSPTTIPIVPSAVSLFDSTTTSDMKDETLNPSVLDSNCRNRNGCAQRIRAFEGNSLDEREPPEMKNELIMKTSDKDDGKCVKLAPASQNMQTREHFSSEVRKLGKARKPKKRKARFGKAKAASCKSRPKQFLKPSQPSFIDTLRETTNLNLKPHEKACSIASTNTNNTATTRNSNGLEANLQCASNCLRDERDIFHEGKIKREVRSMDNISTSIMKHPDHLSEICQPSSVLTHCKAYAFSLKGKVMSGEDQSKIKENEVKIKPFPSLDPGLTLIKSDIDPISGSRNVTVSIKALNTSGVAQNASKRDSDLNDSSLVTEEGETLFINEEGDAAVNLAGPCSVSNSDVVNVPSTNSDLEDARSSKPSDGSHGHAENIELLRYTRKRKKESLSSTDKISSPEETTNSKRSVRDEKNGSPELEKPTLFTESSRDNRRLALVAHQLISLSGKRW</sequence>
<name>A0A7J7D1X6_TRIWF</name>
<dbReference type="PANTHER" id="PTHR34778">
    <property type="entry name" value="OS02G0580700 PROTEIN"/>
    <property type="match status" value="1"/>
</dbReference>
<protein>
    <submittedName>
        <fullName evidence="2">Uncharacterized protein</fullName>
    </submittedName>
</protein>
<dbReference type="Proteomes" id="UP000593562">
    <property type="component" value="Unassembled WGS sequence"/>
</dbReference>
<feature type="region of interest" description="Disordered" evidence="1">
    <location>
        <begin position="208"/>
        <end position="250"/>
    </location>
</feature>
<organism evidence="2 3">
    <name type="scientific">Tripterygium wilfordii</name>
    <name type="common">Thunder God vine</name>
    <dbReference type="NCBI Taxonomy" id="458696"/>
    <lineage>
        <taxon>Eukaryota</taxon>
        <taxon>Viridiplantae</taxon>
        <taxon>Streptophyta</taxon>
        <taxon>Embryophyta</taxon>
        <taxon>Tracheophyta</taxon>
        <taxon>Spermatophyta</taxon>
        <taxon>Magnoliopsida</taxon>
        <taxon>eudicotyledons</taxon>
        <taxon>Gunneridae</taxon>
        <taxon>Pentapetalae</taxon>
        <taxon>rosids</taxon>
        <taxon>fabids</taxon>
        <taxon>Celastrales</taxon>
        <taxon>Celastraceae</taxon>
        <taxon>Tripterygium</taxon>
    </lineage>
</organism>
<proteinExistence type="predicted"/>
<gene>
    <name evidence="2" type="ORF">HS088_TW11G00397</name>
</gene>
<evidence type="ECO:0000313" key="2">
    <source>
        <dbReference type="EMBL" id="KAF5740330.1"/>
    </source>
</evidence>
<feature type="compositionally biased region" description="Polar residues" evidence="1">
    <location>
        <begin position="508"/>
        <end position="524"/>
    </location>
</feature>
<dbReference type="InParanoid" id="A0A7J7D1X6"/>